<name>A0A1I0V2D2_SELRU</name>
<dbReference type="Pfam" id="PF16161">
    <property type="entry name" value="DUF4867"/>
    <property type="match status" value="1"/>
</dbReference>
<dbReference type="Proteomes" id="UP000183469">
    <property type="component" value="Unassembled WGS sequence"/>
</dbReference>
<evidence type="ECO:0000313" key="3">
    <source>
        <dbReference type="Proteomes" id="UP000183469"/>
    </source>
</evidence>
<dbReference type="InterPro" id="IPR032358">
    <property type="entry name" value="DUF4867"/>
</dbReference>
<dbReference type="EMBL" id="FOJX01000001">
    <property type="protein sequence ID" value="SFA70240.1"/>
    <property type="molecule type" value="Genomic_DNA"/>
</dbReference>
<dbReference type="AlphaFoldDB" id="A0A1I0V2D2"/>
<sequence>MQNVTADRFKKYGRVLELDMQEFTSCIKARPEVPAGQVAYVPSVAEFESLQIFKQLTQEVFGGMPVELGHCSGWNNQLNGLEYHRSSEIDMAATDLILLLGSQQDIDWENFTYDTAKVEAFLVPAGTAVELYATTLHFAPCSVDGKEFRMGVALPKGTNEPLDFVPEKTGENKLLLQKNKWLLAHQESGLDKDGAWIGLIGENIRV</sequence>
<organism evidence="2 4">
    <name type="scientific">Selenomonas ruminantium</name>
    <dbReference type="NCBI Taxonomy" id="971"/>
    <lineage>
        <taxon>Bacteria</taxon>
        <taxon>Bacillati</taxon>
        <taxon>Bacillota</taxon>
        <taxon>Negativicutes</taxon>
        <taxon>Selenomonadales</taxon>
        <taxon>Selenomonadaceae</taxon>
        <taxon>Selenomonas</taxon>
    </lineage>
</organism>
<evidence type="ECO:0000313" key="4">
    <source>
        <dbReference type="Proteomes" id="UP000183843"/>
    </source>
</evidence>
<protein>
    <recommendedName>
        <fullName evidence="5">DUF4867 domain-containing protein</fullName>
    </recommendedName>
</protein>
<dbReference type="RefSeq" id="WP_074670641.1">
    <property type="nucleotide sequence ID" value="NZ_FNQG01000002.1"/>
</dbReference>
<accession>A0A1I0V2D2</accession>
<evidence type="ECO:0000313" key="1">
    <source>
        <dbReference type="EMBL" id="SDZ77241.1"/>
    </source>
</evidence>
<dbReference type="Proteomes" id="UP000183843">
    <property type="component" value="Unassembled WGS sequence"/>
</dbReference>
<proteinExistence type="predicted"/>
<evidence type="ECO:0008006" key="5">
    <source>
        <dbReference type="Google" id="ProtNLM"/>
    </source>
</evidence>
<reference evidence="3 4" key="1">
    <citation type="submission" date="2016-10" db="EMBL/GenBank/DDBJ databases">
        <authorList>
            <person name="de Groot N.N."/>
        </authorList>
    </citation>
    <scope>NUCLEOTIDE SEQUENCE [LARGE SCALE GENOMIC DNA]</scope>
    <source>
        <strain evidence="1 3">DSM 2872</strain>
        <strain evidence="2 4">L14</strain>
    </source>
</reference>
<dbReference type="EMBL" id="FNQG01000002">
    <property type="protein sequence ID" value="SDZ77241.1"/>
    <property type="molecule type" value="Genomic_DNA"/>
</dbReference>
<gene>
    <name evidence="2" type="ORF">SAMN05216587_101170</name>
    <name evidence="1" type="ORF">SAMN05660648_00501</name>
</gene>
<evidence type="ECO:0000313" key="2">
    <source>
        <dbReference type="EMBL" id="SFA70240.1"/>
    </source>
</evidence>